<dbReference type="GO" id="GO:0008483">
    <property type="term" value="F:transaminase activity"/>
    <property type="evidence" value="ECO:0007669"/>
    <property type="project" value="UniProtKB-KW"/>
</dbReference>
<protein>
    <recommendedName>
        <fullName evidence="6">Diaminobutyrate--2-oxoglutarate transaminase</fullName>
        <ecNumber evidence="5">2.6.1.76</ecNumber>
    </recommendedName>
    <alternativeName>
        <fullName evidence="12">DABA aminotransferase</fullName>
    </alternativeName>
    <alternativeName>
        <fullName evidence="13">Diaminobutyrate--2-oxoglutarate aminotransferase</fullName>
    </alternativeName>
    <alternativeName>
        <fullName evidence="11">L-2,4-diaminobutyric acid transaminase</fullName>
    </alternativeName>
</protein>
<dbReference type="InterPro" id="IPR015421">
    <property type="entry name" value="PyrdxlP-dep_Trfase_major"/>
</dbReference>
<evidence type="ECO:0000256" key="11">
    <source>
        <dbReference type="ARBA" id="ARBA00029744"/>
    </source>
</evidence>
<evidence type="ECO:0000256" key="4">
    <source>
        <dbReference type="ARBA" id="ARBA00008954"/>
    </source>
</evidence>
<gene>
    <name evidence="17" type="ORF">GCM10009754_40210</name>
</gene>
<dbReference type="Pfam" id="PF00202">
    <property type="entry name" value="Aminotran_3"/>
    <property type="match status" value="1"/>
</dbReference>
<keyword evidence="7 17" id="KW-0032">Aminotransferase</keyword>
<evidence type="ECO:0000313" key="18">
    <source>
        <dbReference type="Proteomes" id="UP001501116"/>
    </source>
</evidence>
<evidence type="ECO:0000256" key="1">
    <source>
        <dbReference type="ARBA" id="ARBA00001933"/>
    </source>
</evidence>
<evidence type="ECO:0000313" key="17">
    <source>
        <dbReference type="EMBL" id="GAA1964374.1"/>
    </source>
</evidence>
<keyword evidence="8" id="KW-0808">Transferase</keyword>
<dbReference type="EMBL" id="BAAANN010000015">
    <property type="protein sequence ID" value="GAA1964374.1"/>
    <property type="molecule type" value="Genomic_DNA"/>
</dbReference>
<keyword evidence="18" id="KW-1185">Reference proteome</keyword>
<dbReference type="Gene3D" id="3.40.640.10">
    <property type="entry name" value="Type I PLP-dependent aspartate aminotransferase-like (Major domain)"/>
    <property type="match status" value="1"/>
</dbReference>
<keyword evidence="10" id="KW-0045">Antibiotic biosynthesis</keyword>
<evidence type="ECO:0000256" key="8">
    <source>
        <dbReference type="ARBA" id="ARBA00022679"/>
    </source>
</evidence>
<accession>A0ABN2R6G0</accession>
<dbReference type="Gene3D" id="3.90.1150.10">
    <property type="entry name" value="Aspartate Aminotransferase, domain 1"/>
    <property type="match status" value="1"/>
</dbReference>
<reference evidence="17 18" key="1">
    <citation type="journal article" date="2019" name="Int. J. Syst. Evol. Microbiol.">
        <title>The Global Catalogue of Microorganisms (GCM) 10K type strain sequencing project: providing services to taxonomists for standard genome sequencing and annotation.</title>
        <authorList>
            <consortium name="The Broad Institute Genomics Platform"/>
            <consortium name="The Broad Institute Genome Sequencing Center for Infectious Disease"/>
            <person name="Wu L."/>
            <person name="Ma J."/>
        </authorList>
    </citation>
    <scope>NUCLEOTIDE SEQUENCE [LARGE SCALE GENOMIC DNA]</scope>
    <source>
        <strain evidence="17 18">JCM 14545</strain>
    </source>
</reference>
<comment type="similarity">
    <text evidence="4 15">Belongs to the class-III pyridoxal-phosphate-dependent aminotransferase family.</text>
</comment>
<feature type="compositionally biased region" description="Basic and acidic residues" evidence="16">
    <location>
        <begin position="15"/>
        <end position="26"/>
    </location>
</feature>
<dbReference type="PIRSF" id="PIRSF000521">
    <property type="entry name" value="Transaminase_4ab_Lys_Orn"/>
    <property type="match status" value="1"/>
</dbReference>
<evidence type="ECO:0000256" key="12">
    <source>
        <dbReference type="ARBA" id="ARBA00030665"/>
    </source>
</evidence>
<keyword evidence="9 15" id="KW-0663">Pyridoxal phosphate</keyword>
<comment type="cofactor">
    <cofactor evidence="1">
        <name>pyridoxal 5'-phosphate</name>
        <dbReference type="ChEBI" id="CHEBI:597326"/>
    </cofactor>
</comment>
<dbReference type="InterPro" id="IPR004637">
    <property type="entry name" value="Dat"/>
</dbReference>
<comment type="pathway">
    <text evidence="3">Amine and polyamine biosynthesis; ectoine biosynthesis; L-ectoine from L-aspartate 4-semialdehyde: step 1/3.</text>
</comment>
<evidence type="ECO:0000256" key="10">
    <source>
        <dbReference type="ARBA" id="ARBA00023194"/>
    </source>
</evidence>
<dbReference type="PANTHER" id="PTHR43552:SF1">
    <property type="entry name" value="DIAMINOBUTYRATE--2-OXOGLUTARATE AMINOTRANSFERASE"/>
    <property type="match status" value="1"/>
</dbReference>
<evidence type="ECO:0000256" key="14">
    <source>
        <dbReference type="ARBA" id="ARBA00049111"/>
    </source>
</evidence>
<comment type="caution">
    <text evidence="17">The sequence shown here is derived from an EMBL/GenBank/DDBJ whole genome shotgun (WGS) entry which is preliminary data.</text>
</comment>
<evidence type="ECO:0000256" key="6">
    <source>
        <dbReference type="ARBA" id="ARBA00014798"/>
    </source>
</evidence>
<proteinExistence type="inferred from homology"/>
<dbReference type="InterPro" id="IPR015424">
    <property type="entry name" value="PyrdxlP-dep_Trfase"/>
</dbReference>
<feature type="region of interest" description="Disordered" evidence="16">
    <location>
        <begin position="1"/>
        <end position="48"/>
    </location>
</feature>
<dbReference type="InterPro" id="IPR015422">
    <property type="entry name" value="PyrdxlP-dep_Trfase_small"/>
</dbReference>
<dbReference type="PROSITE" id="PS00600">
    <property type="entry name" value="AA_TRANSFER_CLASS_3"/>
    <property type="match status" value="1"/>
</dbReference>
<dbReference type="CDD" id="cd00610">
    <property type="entry name" value="OAT_like"/>
    <property type="match status" value="1"/>
</dbReference>
<dbReference type="NCBIfam" id="TIGR00709">
    <property type="entry name" value="dat"/>
    <property type="match status" value="1"/>
</dbReference>
<sequence length="486" mass="51798">MSPAADSPAYLDVHYGPDKGRARPGEENPMTGTLGGPKASRQPWPHVTGDLPGPRSAELLAHQDRWESNARVYSRHFPIAIADAQGSYVRDVDGNVFIDFLAGAGVLSLGHAHPEVMRAATGQFATLTHGLDFPTSVRRDFIDAQLSMLPEALRDKMKVHFCGPTGANAVDAALKLCKTATGRGDVVSFQGGFHGSTHAAMALTGLLSQKQPIANGMPGVHFFPYSYCARCPIGLRKDTCDTNCASVLERSLHDANGGMAPPAAVVLEMVQGEGGVIPARREFVRRIRDVTAELGIPLVVDEVQTGCGRTGTWFAFEQYDIEPDVIVASKALSGIGMPVALLFYHQRLDTWAPGAHTGTFRGNQVAFAAGAEAVRVVRRDDVLGNVRRRGAQLGQRLAVLQHHPWVREVRGLGLIWGIELADPRGGGPASEAAASVQALALRNGLIVELGGRADGVVRLMPPLTVTADVVDIACDILLDAIEDSCP</sequence>
<comment type="catalytic activity">
    <reaction evidence="14">
        <text>L-2,4-diaminobutanoate + 2-oxoglutarate = L-aspartate 4-semialdehyde + L-glutamate</text>
        <dbReference type="Rhea" id="RHEA:11160"/>
        <dbReference type="ChEBI" id="CHEBI:16810"/>
        <dbReference type="ChEBI" id="CHEBI:29985"/>
        <dbReference type="ChEBI" id="CHEBI:58761"/>
        <dbReference type="ChEBI" id="CHEBI:537519"/>
        <dbReference type="EC" id="2.6.1.76"/>
    </reaction>
</comment>
<evidence type="ECO:0000256" key="9">
    <source>
        <dbReference type="ARBA" id="ARBA00022898"/>
    </source>
</evidence>
<name>A0ABN2R6G0_9PSEU</name>
<evidence type="ECO:0000256" key="7">
    <source>
        <dbReference type="ARBA" id="ARBA00022576"/>
    </source>
</evidence>
<dbReference type="PANTHER" id="PTHR43552">
    <property type="entry name" value="DIAMINOBUTYRATE--2-OXOGLUTARATE AMINOTRANSFERASE"/>
    <property type="match status" value="1"/>
</dbReference>
<evidence type="ECO:0000256" key="5">
    <source>
        <dbReference type="ARBA" id="ARBA00013155"/>
    </source>
</evidence>
<comment type="function">
    <text evidence="2">Catalyzes reversively the conversion of L-aspartate beta-semialdehyde (ASA) to L-2,4-diaminobutyrate (DABA) by transamination with L-glutamate.</text>
</comment>
<evidence type="ECO:0000256" key="15">
    <source>
        <dbReference type="RuleBase" id="RU003560"/>
    </source>
</evidence>
<evidence type="ECO:0000256" key="2">
    <source>
        <dbReference type="ARBA" id="ARBA00002189"/>
    </source>
</evidence>
<evidence type="ECO:0000256" key="16">
    <source>
        <dbReference type="SAM" id="MobiDB-lite"/>
    </source>
</evidence>
<evidence type="ECO:0000256" key="13">
    <source>
        <dbReference type="ARBA" id="ARBA00031476"/>
    </source>
</evidence>
<dbReference type="Proteomes" id="UP001501116">
    <property type="component" value="Unassembled WGS sequence"/>
</dbReference>
<dbReference type="InterPro" id="IPR005814">
    <property type="entry name" value="Aminotrans_3"/>
</dbReference>
<dbReference type="EC" id="2.6.1.76" evidence="5"/>
<dbReference type="InterPro" id="IPR049704">
    <property type="entry name" value="Aminotrans_3_PPA_site"/>
</dbReference>
<dbReference type="SUPFAM" id="SSF53383">
    <property type="entry name" value="PLP-dependent transferases"/>
    <property type="match status" value="1"/>
</dbReference>
<organism evidence="17 18">
    <name type="scientific">Amycolatopsis minnesotensis</name>
    <dbReference type="NCBI Taxonomy" id="337894"/>
    <lineage>
        <taxon>Bacteria</taxon>
        <taxon>Bacillati</taxon>
        <taxon>Actinomycetota</taxon>
        <taxon>Actinomycetes</taxon>
        <taxon>Pseudonocardiales</taxon>
        <taxon>Pseudonocardiaceae</taxon>
        <taxon>Amycolatopsis</taxon>
    </lineage>
</organism>
<evidence type="ECO:0000256" key="3">
    <source>
        <dbReference type="ARBA" id="ARBA00004946"/>
    </source>
</evidence>